<keyword evidence="3" id="KW-1185">Reference proteome</keyword>
<dbReference type="SUPFAM" id="SSF88713">
    <property type="entry name" value="Glycoside hydrolase/deacetylase"/>
    <property type="match status" value="1"/>
</dbReference>
<dbReference type="EMBL" id="LT859958">
    <property type="protein sequence ID" value="SMX53163.1"/>
    <property type="molecule type" value="Genomic_DNA"/>
</dbReference>
<dbReference type="KEGG" id="abat:CFX1CAM_0097"/>
<protein>
    <recommendedName>
        <fullName evidence="1">NodB homology domain-containing protein</fullName>
    </recommendedName>
</protein>
<feature type="domain" description="NodB homology" evidence="1">
    <location>
        <begin position="13"/>
        <end position="213"/>
    </location>
</feature>
<proteinExistence type="predicted"/>
<dbReference type="PROSITE" id="PS51677">
    <property type="entry name" value="NODB"/>
    <property type="match status" value="1"/>
</dbReference>
<dbReference type="InterPro" id="IPR002509">
    <property type="entry name" value="NODB_dom"/>
</dbReference>
<sequence length="304" mass="34846">MEKFHFNLQIDCESTEPNFNNPELGEKAIRGIGDILNREGFKATFAVIPTDIKIHHNIYTQLEAEGHEIGLHTHPSAQGYGHFLGTYGYDDQIKILDEGCKIFEDYMGYRPKHFTPGYASANDYTFPALEALGFTHGLVSMPTRNLPQCACVWGNSPMDAHYPHRYNRCLVGDVNFVDIPHTIDWESRMWGGAHPQDLRIELVDAKNHWYTISKNIIRQLHAGDSIPVKYIKAVTHNTFDYSDPKDFRHITLIGVLKALRDICESHNVEICYSTNRDIAEEYRKVAPLDRQDVVLDLDIRGRKF</sequence>
<dbReference type="OrthoDB" id="9812065at2"/>
<gene>
    <name evidence="2" type="ORF">CFX1CAM_0097</name>
</gene>
<evidence type="ECO:0000313" key="2">
    <source>
        <dbReference type="EMBL" id="SMX53163.1"/>
    </source>
</evidence>
<evidence type="ECO:0000259" key="1">
    <source>
        <dbReference type="PROSITE" id="PS51677"/>
    </source>
</evidence>
<dbReference type="AlphaFoldDB" id="A0A1Y6K0I1"/>
<organism evidence="2 3">
    <name type="scientific">Candidatus Brevifilum fermentans</name>
    <dbReference type="NCBI Taxonomy" id="1986204"/>
    <lineage>
        <taxon>Bacteria</taxon>
        <taxon>Bacillati</taxon>
        <taxon>Chloroflexota</taxon>
        <taxon>Anaerolineae</taxon>
        <taxon>Anaerolineales</taxon>
        <taxon>Anaerolineaceae</taxon>
        <taxon>Candidatus Brevifilum</taxon>
    </lineage>
</organism>
<dbReference type="Pfam" id="PF01522">
    <property type="entry name" value="Polysacc_deac_1"/>
    <property type="match status" value="1"/>
</dbReference>
<dbReference type="RefSeq" id="WP_087861121.1">
    <property type="nucleotide sequence ID" value="NZ_LT859958.1"/>
</dbReference>
<dbReference type="GO" id="GO:0005975">
    <property type="term" value="P:carbohydrate metabolic process"/>
    <property type="evidence" value="ECO:0007669"/>
    <property type="project" value="InterPro"/>
</dbReference>
<dbReference type="Proteomes" id="UP000195514">
    <property type="component" value="Chromosome I"/>
</dbReference>
<dbReference type="InterPro" id="IPR011330">
    <property type="entry name" value="Glyco_hydro/deAcase_b/a-brl"/>
</dbReference>
<evidence type="ECO:0000313" key="3">
    <source>
        <dbReference type="Proteomes" id="UP000195514"/>
    </source>
</evidence>
<accession>A0A1Y6K0I1</accession>
<name>A0A1Y6K0I1_9CHLR</name>
<dbReference type="GO" id="GO:0016810">
    <property type="term" value="F:hydrolase activity, acting on carbon-nitrogen (but not peptide) bonds"/>
    <property type="evidence" value="ECO:0007669"/>
    <property type="project" value="InterPro"/>
</dbReference>
<reference evidence="3" key="1">
    <citation type="submission" date="2017-05" db="EMBL/GenBank/DDBJ databases">
        <authorList>
            <person name="Kirkegaard R."/>
            <person name="Mcilroy J S."/>
        </authorList>
    </citation>
    <scope>NUCLEOTIDE SEQUENCE [LARGE SCALE GENOMIC DNA]</scope>
</reference>
<dbReference type="Gene3D" id="3.20.20.370">
    <property type="entry name" value="Glycoside hydrolase/deacetylase"/>
    <property type="match status" value="1"/>
</dbReference>